<feature type="chain" id="PRO_5023143446" evidence="1">
    <location>
        <begin position="21"/>
        <end position="157"/>
    </location>
</feature>
<gene>
    <name evidence="2" type="ORF">PSFLO_03029</name>
</gene>
<name>A0A5C3EZ48_9BASI</name>
<reference evidence="2 3" key="1">
    <citation type="submission" date="2018-03" db="EMBL/GenBank/DDBJ databases">
        <authorList>
            <person name="Guldener U."/>
        </authorList>
    </citation>
    <scope>NUCLEOTIDE SEQUENCE [LARGE SCALE GENOMIC DNA]</scope>
    <source>
        <strain evidence="2 3">DAOM196992</strain>
    </source>
</reference>
<feature type="signal peptide" evidence="1">
    <location>
        <begin position="1"/>
        <end position="20"/>
    </location>
</feature>
<proteinExistence type="predicted"/>
<sequence>MRFFTATSSLFVSALVVVSAVNGSVLPRETKAPKGDIQVIGKGICQLEKALGVTSTQEFVDTALGGAITDLDKKLGVTAVEDALGLLDCTPEAKPKKSEKGKSDIEIVAKGLCLIQKGLGITDLVELVDESLGGVLSEVEEKLGVTYFEERIGLAGC</sequence>
<keyword evidence="1" id="KW-0732">Signal</keyword>
<dbReference type="AlphaFoldDB" id="A0A5C3EZ48"/>
<organism evidence="2 3">
    <name type="scientific">Pseudozyma flocculosa</name>
    <dbReference type="NCBI Taxonomy" id="84751"/>
    <lineage>
        <taxon>Eukaryota</taxon>
        <taxon>Fungi</taxon>
        <taxon>Dikarya</taxon>
        <taxon>Basidiomycota</taxon>
        <taxon>Ustilaginomycotina</taxon>
        <taxon>Ustilaginomycetes</taxon>
        <taxon>Ustilaginales</taxon>
        <taxon>Ustilaginaceae</taxon>
        <taxon>Pseudozyma</taxon>
    </lineage>
</organism>
<dbReference type="EMBL" id="OOIP01000007">
    <property type="protein sequence ID" value="SPO37554.1"/>
    <property type="molecule type" value="Genomic_DNA"/>
</dbReference>
<accession>A0A5C3EZ48</accession>
<dbReference type="OrthoDB" id="3354195at2759"/>
<evidence type="ECO:0000256" key="1">
    <source>
        <dbReference type="SAM" id="SignalP"/>
    </source>
</evidence>
<dbReference type="Proteomes" id="UP000323386">
    <property type="component" value="Unassembled WGS sequence"/>
</dbReference>
<protein>
    <submittedName>
        <fullName evidence="2">Uncharacterized protein</fullName>
    </submittedName>
</protein>
<keyword evidence="3" id="KW-1185">Reference proteome</keyword>
<evidence type="ECO:0000313" key="2">
    <source>
        <dbReference type="EMBL" id="SPO37554.1"/>
    </source>
</evidence>
<evidence type="ECO:0000313" key="3">
    <source>
        <dbReference type="Proteomes" id="UP000323386"/>
    </source>
</evidence>